<sequence length="415" mass="43776">MARERVFGFLVIIAGNQHAPHVLDNGADALGVVGARCGRTDQRQGEQSEGKDKGSLCCVQVCQVHRQPHWLVGAPGAPALCRHFDRQPQQKAALTLRQRRRGETVDESINRAGMNPSAGFEQALLATIAYDGMSRFVVAKRRLAIRIAEPARALRQGVEPLLVARYVLRQELGGDRSGVGVSVGVIAVVDDRQLLMALDLLPRSARPIVGAHAALNGGAVVGIEVGLGQLRGGEQKRQTLFGRVPIGAIGGGQMGDKVGTVGAQPTGERRVKHRAILNAGVEEVDGVGAVAPQDGDGVVEESWSAVVEGDEHRRAAIVAALHVAQGAEVESRLVQRLQLRGEHVRGVVEVVAGVKRAGGVADLMVDEHQGGVGQQPMQQRLGQADALHRFGAIDRAQQIAKHGGPSSQGVGVGPI</sequence>
<dbReference type="EMBL" id="LVJN01000020">
    <property type="protein sequence ID" value="OSM02306.1"/>
    <property type="molecule type" value="Genomic_DNA"/>
</dbReference>
<reference evidence="1 2" key="1">
    <citation type="journal article" date="2016" name="BMC Genomics">
        <title>Combined genomic and structural analyses of a cultured magnetotactic bacterium reveals its niche adaptation to a dynamic environment.</title>
        <authorList>
            <person name="Araujo A.C."/>
            <person name="Morillo V."/>
            <person name="Cypriano J."/>
            <person name="Teixeira L.C."/>
            <person name="Leao P."/>
            <person name="Lyra S."/>
            <person name="Almeida L.G."/>
            <person name="Bazylinski D.A."/>
            <person name="Vasconcellos A.T."/>
            <person name="Abreu F."/>
            <person name="Lins U."/>
        </authorList>
    </citation>
    <scope>NUCLEOTIDE SEQUENCE [LARGE SCALE GENOMIC DNA]</scope>
    <source>
        <strain evidence="1 2">IT-1</strain>
    </source>
</reference>
<name>A0A1Y2K3U1_9PROT</name>
<comment type="caution">
    <text evidence="1">The sequence shown here is derived from an EMBL/GenBank/DDBJ whole genome shotgun (WGS) entry which is preliminary data.</text>
</comment>
<evidence type="ECO:0000313" key="2">
    <source>
        <dbReference type="Proteomes" id="UP000194003"/>
    </source>
</evidence>
<dbReference type="AlphaFoldDB" id="A0A1Y2K3U1"/>
<organism evidence="1 2">
    <name type="scientific">Magnetofaba australis IT-1</name>
    <dbReference type="NCBI Taxonomy" id="1434232"/>
    <lineage>
        <taxon>Bacteria</taxon>
        <taxon>Pseudomonadati</taxon>
        <taxon>Pseudomonadota</taxon>
        <taxon>Magnetococcia</taxon>
        <taxon>Magnetococcales</taxon>
        <taxon>Magnetococcaceae</taxon>
        <taxon>Magnetofaba</taxon>
    </lineage>
</organism>
<protein>
    <submittedName>
        <fullName evidence="1">Uncharacterized protein</fullName>
    </submittedName>
</protein>
<gene>
    <name evidence="1" type="ORF">MAIT1_02425</name>
</gene>
<keyword evidence="2" id="KW-1185">Reference proteome</keyword>
<evidence type="ECO:0000313" key="1">
    <source>
        <dbReference type="EMBL" id="OSM02306.1"/>
    </source>
</evidence>
<dbReference type="Proteomes" id="UP000194003">
    <property type="component" value="Unassembled WGS sequence"/>
</dbReference>
<accession>A0A1Y2K3U1</accession>
<proteinExistence type="predicted"/>